<evidence type="ECO:0000259" key="4">
    <source>
        <dbReference type="Pfam" id="PF16561"/>
    </source>
</evidence>
<dbReference type="Gene3D" id="2.60.40.10">
    <property type="entry name" value="Immunoglobulins"/>
    <property type="match status" value="1"/>
</dbReference>
<dbReference type="PANTHER" id="PTHR46642:SF3">
    <property type="entry name" value="PHOSPHOGLUCAN PHOSPHATASE DSP4, CHLOROPLASTIC"/>
    <property type="match status" value="1"/>
</dbReference>
<comment type="caution">
    <text evidence="5">The sequence shown here is derived from an EMBL/GenBank/DDBJ whole genome shotgun (WGS) entry which is preliminary data.</text>
</comment>
<dbReference type="InterPro" id="IPR013783">
    <property type="entry name" value="Ig-like_fold"/>
</dbReference>
<evidence type="ECO:0000256" key="1">
    <source>
        <dbReference type="ARBA" id="ARBA00022801"/>
    </source>
</evidence>
<keyword evidence="1" id="KW-0378">Hydrolase</keyword>
<dbReference type="SUPFAM" id="SSF81296">
    <property type="entry name" value="E set domains"/>
    <property type="match status" value="1"/>
</dbReference>
<keyword evidence="6" id="KW-1185">Reference proteome</keyword>
<evidence type="ECO:0000256" key="2">
    <source>
        <dbReference type="ARBA" id="ARBA00022912"/>
    </source>
</evidence>
<sequence>MAVAAASGTGPGESPGAPGQTGDQSKEYSETMQSKMGSSLVYSHDAGMNYARVAPRLMVGSCVQTPADVDRLRAEGVGLIFSLQEDKDMAHFGLDIEPIRRRAAELGMAHVRRPIRDFDPFHLRQQLPGAVGCLARELASRPAGQVAYVHCTAGLGRAPATALGYMAWIDGTPLDAALAQLLAVRRCHPQVGMIRAATCDIIAGEEGGLCEAEVGIDRPGAATVEVAGLDVGWGSRVQLEKAGGARFVLRRRLPAGSYQYKFIVDGEWMASTDLPTVDDNGNVNNVLNVSPPLGSVDAERRGRLMAAGSHLSKEELELIAGKLLCRADSALPAL</sequence>
<dbReference type="EMBL" id="CAUYUJ010018236">
    <property type="protein sequence ID" value="CAK0881845.1"/>
    <property type="molecule type" value="Genomic_DNA"/>
</dbReference>
<gene>
    <name evidence="5" type="ORF">PCOR1329_LOCUS64558</name>
</gene>
<feature type="domain" description="AMP-activated protein kinase glycogen-binding" evidence="4">
    <location>
        <begin position="220"/>
        <end position="291"/>
    </location>
</feature>
<dbReference type="InterPro" id="IPR052832">
    <property type="entry name" value="Starch-Glucan_Phosphatase"/>
</dbReference>
<keyword evidence="2" id="KW-0904">Protein phosphatase</keyword>
<dbReference type="SUPFAM" id="SSF52799">
    <property type="entry name" value="(Phosphotyrosine protein) phosphatases II"/>
    <property type="match status" value="1"/>
</dbReference>
<evidence type="ECO:0000313" key="6">
    <source>
        <dbReference type="Proteomes" id="UP001189429"/>
    </source>
</evidence>
<reference evidence="5" key="1">
    <citation type="submission" date="2023-10" db="EMBL/GenBank/DDBJ databases">
        <authorList>
            <person name="Chen Y."/>
            <person name="Shah S."/>
            <person name="Dougan E. K."/>
            <person name="Thang M."/>
            <person name="Chan C."/>
        </authorList>
    </citation>
    <scope>NUCLEOTIDE SEQUENCE [LARGE SCALE GENOMIC DNA]</scope>
</reference>
<accession>A0ABN9WAN7</accession>
<dbReference type="Pfam" id="PF16561">
    <property type="entry name" value="AMPK1_CBM"/>
    <property type="match status" value="1"/>
</dbReference>
<dbReference type="InterPro" id="IPR029021">
    <property type="entry name" value="Prot-tyrosine_phosphatase-like"/>
</dbReference>
<proteinExistence type="predicted"/>
<feature type="region of interest" description="Disordered" evidence="3">
    <location>
        <begin position="1"/>
        <end position="36"/>
    </location>
</feature>
<evidence type="ECO:0000256" key="3">
    <source>
        <dbReference type="SAM" id="MobiDB-lite"/>
    </source>
</evidence>
<dbReference type="InterPro" id="IPR045204">
    <property type="entry name" value="DSP_laforin-like"/>
</dbReference>
<name>A0ABN9WAN7_9DINO</name>
<dbReference type="CDD" id="cd14526">
    <property type="entry name" value="DSP_laforin-like"/>
    <property type="match status" value="1"/>
</dbReference>
<organism evidence="5 6">
    <name type="scientific">Prorocentrum cordatum</name>
    <dbReference type="NCBI Taxonomy" id="2364126"/>
    <lineage>
        <taxon>Eukaryota</taxon>
        <taxon>Sar</taxon>
        <taxon>Alveolata</taxon>
        <taxon>Dinophyceae</taxon>
        <taxon>Prorocentrales</taxon>
        <taxon>Prorocentraceae</taxon>
        <taxon>Prorocentrum</taxon>
    </lineage>
</organism>
<dbReference type="CDD" id="cd02859">
    <property type="entry name" value="E_set_AMPKbeta_like_N"/>
    <property type="match status" value="1"/>
</dbReference>
<protein>
    <recommendedName>
        <fullName evidence="4">AMP-activated protein kinase glycogen-binding domain-containing protein</fullName>
    </recommendedName>
</protein>
<dbReference type="Proteomes" id="UP001189429">
    <property type="component" value="Unassembled WGS sequence"/>
</dbReference>
<dbReference type="PANTHER" id="PTHR46642">
    <property type="entry name" value="DUAL SPECIFICITY PHOSPHATASE, SUBGROUP, CATALYTIC DOMAIN"/>
    <property type="match status" value="1"/>
</dbReference>
<dbReference type="Gene3D" id="3.90.190.10">
    <property type="entry name" value="Protein tyrosine phosphatase superfamily"/>
    <property type="match status" value="1"/>
</dbReference>
<dbReference type="InterPro" id="IPR032640">
    <property type="entry name" value="AMPK1_CBM"/>
</dbReference>
<evidence type="ECO:0000313" key="5">
    <source>
        <dbReference type="EMBL" id="CAK0881845.1"/>
    </source>
</evidence>
<dbReference type="InterPro" id="IPR014756">
    <property type="entry name" value="Ig_E-set"/>
</dbReference>